<keyword evidence="2" id="KW-0812">Transmembrane</keyword>
<organism evidence="3 4">
    <name type="scientific">Euhalothece natronophila Z-M001</name>
    <dbReference type="NCBI Taxonomy" id="522448"/>
    <lineage>
        <taxon>Bacteria</taxon>
        <taxon>Bacillati</taxon>
        <taxon>Cyanobacteriota</taxon>
        <taxon>Cyanophyceae</taxon>
        <taxon>Oscillatoriophycideae</taxon>
        <taxon>Chroococcales</taxon>
        <taxon>Halothecacae</taxon>
        <taxon>Halothece cluster</taxon>
        <taxon>Euhalothece</taxon>
    </lineage>
</organism>
<feature type="transmembrane region" description="Helical" evidence="2">
    <location>
        <begin position="12"/>
        <end position="44"/>
    </location>
</feature>
<dbReference type="AlphaFoldDB" id="A0A5B8NIE0"/>
<feature type="region of interest" description="Disordered" evidence="1">
    <location>
        <begin position="132"/>
        <end position="178"/>
    </location>
</feature>
<evidence type="ECO:0000313" key="4">
    <source>
        <dbReference type="Proteomes" id="UP000318453"/>
    </source>
</evidence>
<feature type="compositionally biased region" description="Polar residues" evidence="1">
    <location>
        <begin position="151"/>
        <end position="178"/>
    </location>
</feature>
<evidence type="ECO:0000256" key="1">
    <source>
        <dbReference type="SAM" id="MobiDB-lite"/>
    </source>
</evidence>
<dbReference type="EMBL" id="CP042326">
    <property type="protein sequence ID" value="QDZ38707.1"/>
    <property type="molecule type" value="Genomic_DNA"/>
</dbReference>
<reference evidence="3" key="1">
    <citation type="submission" date="2019-08" db="EMBL/GenBank/DDBJ databases">
        <title>Carotenoids and Carotenoid Binding Proteins in the Halophilic Cyanobacterium Euhalothece sp. ZM00.</title>
        <authorList>
            <person name="Cho S.M."/>
            <person name="Song J.Y."/>
            <person name="Park Y.-I."/>
        </authorList>
    </citation>
    <scope>NUCLEOTIDE SEQUENCE [LARGE SCALE GENOMIC DNA]</scope>
    <source>
        <strain evidence="3">Z-M001</strain>
    </source>
</reference>
<evidence type="ECO:0000256" key="2">
    <source>
        <dbReference type="SAM" id="Phobius"/>
    </source>
</evidence>
<evidence type="ECO:0000313" key="3">
    <source>
        <dbReference type="EMBL" id="QDZ38707.1"/>
    </source>
</evidence>
<dbReference type="RefSeq" id="WP_146294318.1">
    <property type="nucleotide sequence ID" value="NZ_CP042326.1"/>
</dbReference>
<keyword evidence="2" id="KW-1133">Transmembrane helix</keyword>
<dbReference type="OrthoDB" id="490216at2"/>
<feature type="compositionally biased region" description="Acidic residues" evidence="1">
    <location>
        <begin position="132"/>
        <end position="142"/>
    </location>
</feature>
<dbReference type="Proteomes" id="UP000318453">
    <property type="component" value="Chromosome"/>
</dbReference>
<keyword evidence="4" id="KW-1185">Reference proteome</keyword>
<dbReference type="KEGG" id="enn:FRE64_01355"/>
<keyword evidence="2" id="KW-0472">Membrane</keyword>
<sequence length="233" mass="26113">MTGKVINSGATGFLVLIIPIALTAVVVATAWPVLLALLLIIIIWQIAKQWQWQRFVKQVNPTFNQLIRENSGCVTPVDLAMKANIQGNQANKFLEHKATEFSAKSREIPNQGRVYYFLTASAVQNFFEEPASLEDVEEEEETPVTSTSSAQQARETNPISSSAEAPTATITEQQKDTSSLIQAEMADRLNVHSSTVGRRKLDPDFAEWSRQRDPENISWQYSPETNLFYPLKN</sequence>
<name>A0A5B8NIE0_9CHRO</name>
<accession>A0A5B8NIE0</accession>
<gene>
    <name evidence="3" type="ORF">FRE64_01355</name>
</gene>
<protein>
    <submittedName>
        <fullName evidence="3">Uncharacterized protein</fullName>
    </submittedName>
</protein>
<proteinExistence type="predicted"/>